<sequence length="75" mass="8123">MMRARDRAVWRISAQPARVAWQPVKVLSVGEEEAQVTGEVKPGEKIVALGAHLLHEGEAVRLAGQPDTARTGDKP</sequence>
<evidence type="ECO:0000313" key="1">
    <source>
        <dbReference type="EMBL" id="STV75096.1"/>
    </source>
</evidence>
<dbReference type="Gene3D" id="2.40.420.20">
    <property type="match status" value="1"/>
</dbReference>
<gene>
    <name evidence="1" type="ORF">NCTC11685_01342</name>
</gene>
<dbReference type="EMBL" id="UGMS01000001">
    <property type="protein sequence ID" value="STV75096.1"/>
    <property type="molecule type" value="Genomic_DNA"/>
</dbReference>
<name>A0A7H4N265_9ENTR</name>
<evidence type="ECO:0000313" key="2">
    <source>
        <dbReference type="Proteomes" id="UP000254863"/>
    </source>
</evidence>
<reference evidence="1 2" key="1">
    <citation type="submission" date="2018-06" db="EMBL/GenBank/DDBJ databases">
        <authorList>
            <consortium name="Pathogen Informatics"/>
            <person name="Doyle S."/>
        </authorList>
    </citation>
    <scope>NUCLEOTIDE SEQUENCE [LARGE SCALE GENOMIC DNA]</scope>
    <source>
        <strain evidence="1 2">NCTC11685</strain>
    </source>
</reference>
<comment type="caution">
    <text evidence="1">The sequence shown here is derived from an EMBL/GenBank/DDBJ whole genome shotgun (WGS) entry which is preliminary data.</text>
</comment>
<dbReference type="AlphaFoldDB" id="A0A7H4N265"/>
<dbReference type="Proteomes" id="UP000254863">
    <property type="component" value="Unassembled WGS sequence"/>
</dbReference>
<organism evidence="1 2">
    <name type="scientific">Klebsiella michiganensis</name>
    <dbReference type="NCBI Taxonomy" id="1134687"/>
    <lineage>
        <taxon>Bacteria</taxon>
        <taxon>Pseudomonadati</taxon>
        <taxon>Pseudomonadota</taxon>
        <taxon>Gammaproteobacteria</taxon>
        <taxon>Enterobacterales</taxon>
        <taxon>Enterobacteriaceae</taxon>
        <taxon>Klebsiella/Raoultella group</taxon>
        <taxon>Klebsiella</taxon>
    </lineage>
</organism>
<accession>A0A7H4N265</accession>
<proteinExistence type="predicted"/>
<protein>
    <submittedName>
        <fullName evidence="1">Co/Zn/Cd efflux system membrane fusion protein</fullName>
    </submittedName>
</protein>